<dbReference type="NCBIfam" id="TIGR02459">
    <property type="entry name" value="CbtB"/>
    <property type="match status" value="1"/>
</dbReference>
<keyword evidence="1" id="KW-0812">Transmembrane</keyword>
<protein>
    <recommendedName>
        <fullName evidence="4">Cobalt transporter subunit CbtB</fullName>
    </recommendedName>
</protein>
<dbReference type="EMBL" id="BSFM01000021">
    <property type="protein sequence ID" value="GLK86783.1"/>
    <property type="molecule type" value="Genomic_DNA"/>
</dbReference>
<dbReference type="InterPro" id="IPR012667">
    <property type="entry name" value="CbtB_put"/>
</dbReference>
<keyword evidence="1" id="KW-1133">Transmembrane helix</keyword>
<sequence length="75" mass="7471">MNRLNVAPQSAAQPAAAQSAAAQSAAVETPASRALAITFAALLGVFVVGGVGFSHIAAAHNAAHDVRHAVSFPCH</sequence>
<keyword evidence="1" id="KW-0472">Membrane</keyword>
<evidence type="ECO:0000313" key="2">
    <source>
        <dbReference type="EMBL" id="GLK86783.1"/>
    </source>
</evidence>
<reference evidence="2" key="1">
    <citation type="journal article" date="2014" name="Int. J. Syst. Evol. Microbiol.">
        <title>Complete genome sequence of Corynebacterium casei LMG S-19264T (=DSM 44701T), isolated from a smear-ripened cheese.</title>
        <authorList>
            <consortium name="US DOE Joint Genome Institute (JGI-PGF)"/>
            <person name="Walter F."/>
            <person name="Albersmeier A."/>
            <person name="Kalinowski J."/>
            <person name="Ruckert C."/>
        </authorList>
    </citation>
    <scope>NUCLEOTIDE SEQUENCE</scope>
    <source>
        <strain evidence="2">VKM B-2789</strain>
    </source>
</reference>
<comment type="caution">
    <text evidence="2">The sequence shown here is derived from an EMBL/GenBank/DDBJ whole genome shotgun (WGS) entry which is preliminary data.</text>
</comment>
<name>A0A9W6K4D6_9HYPH</name>
<feature type="transmembrane region" description="Helical" evidence="1">
    <location>
        <begin position="34"/>
        <end position="58"/>
    </location>
</feature>
<evidence type="ECO:0008006" key="4">
    <source>
        <dbReference type="Google" id="ProtNLM"/>
    </source>
</evidence>
<gene>
    <name evidence="2" type="ORF">GCM10017653_48530</name>
</gene>
<keyword evidence="3" id="KW-1185">Reference proteome</keyword>
<organism evidence="2 3">
    <name type="scientific">Ancylobacter defluvii</name>
    <dbReference type="NCBI Taxonomy" id="1282440"/>
    <lineage>
        <taxon>Bacteria</taxon>
        <taxon>Pseudomonadati</taxon>
        <taxon>Pseudomonadota</taxon>
        <taxon>Alphaproteobacteria</taxon>
        <taxon>Hyphomicrobiales</taxon>
        <taxon>Xanthobacteraceae</taxon>
        <taxon>Ancylobacter</taxon>
    </lineage>
</organism>
<dbReference type="Proteomes" id="UP001143330">
    <property type="component" value="Unassembled WGS sequence"/>
</dbReference>
<proteinExistence type="predicted"/>
<reference evidence="2" key="2">
    <citation type="submission" date="2023-01" db="EMBL/GenBank/DDBJ databases">
        <authorList>
            <person name="Sun Q."/>
            <person name="Evtushenko L."/>
        </authorList>
    </citation>
    <scope>NUCLEOTIDE SEQUENCE</scope>
    <source>
        <strain evidence="2">VKM B-2789</strain>
    </source>
</reference>
<evidence type="ECO:0000256" key="1">
    <source>
        <dbReference type="SAM" id="Phobius"/>
    </source>
</evidence>
<dbReference type="Pfam" id="PF09489">
    <property type="entry name" value="CbtB"/>
    <property type="match status" value="1"/>
</dbReference>
<evidence type="ECO:0000313" key="3">
    <source>
        <dbReference type="Proteomes" id="UP001143330"/>
    </source>
</evidence>
<dbReference type="AlphaFoldDB" id="A0A9W6K4D6"/>
<accession>A0A9W6K4D6</accession>
<dbReference type="RefSeq" id="WP_213363811.1">
    <property type="nucleotide sequence ID" value="NZ_BSFM01000021.1"/>
</dbReference>